<dbReference type="Proteomes" id="UP000297245">
    <property type="component" value="Unassembled WGS sequence"/>
</dbReference>
<keyword evidence="3" id="KW-1185">Reference proteome</keyword>
<evidence type="ECO:0000313" key="3">
    <source>
        <dbReference type="Proteomes" id="UP000297245"/>
    </source>
</evidence>
<evidence type="ECO:0000256" key="1">
    <source>
        <dbReference type="SAM" id="Phobius"/>
    </source>
</evidence>
<evidence type="ECO:0000313" key="2">
    <source>
        <dbReference type="EMBL" id="THV01137.1"/>
    </source>
</evidence>
<dbReference type="AlphaFoldDB" id="A0A4S8MEY5"/>
<feature type="transmembrane region" description="Helical" evidence="1">
    <location>
        <begin position="161"/>
        <end position="184"/>
    </location>
</feature>
<sequence>MSPEHMYSDIVAHNIPLVFNALLYGVYLVLFSFCIYIMRQRKSCVGKIQTIAIVALFMLATLGFIFGCIHTSLSIKRKFIDTKLKVRMVLWGLFDLAKKQIYRCYKVWGAKKKIIAFPVLISIINNGFALLELLSAGRIWWIGHQVAKVLPTGHINLTRRTIAVCLESGVMYPLALIPALVFICQKSHEFDVRLHQRSSSEENFINWTPGMHPGEDWGFVYIL</sequence>
<proteinExistence type="predicted"/>
<protein>
    <submittedName>
        <fullName evidence="2">Uncharacterized protein</fullName>
    </submittedName>
</protein>
<gene>
    <name evidence="2" type="ORF">K435DRAFT_793598</name>
</gene>
<dbReference type="EMBL" id="ML179094">
    <property type="protein sequence ID" value="THV01137.1"/>
    <property type="molecule type" value="Genomic_DNA"/>
</dbReference>
<keyword evidence="1" id="KW-0472">Membrane</keyword>
<organism evidence="2 3">
    <name type="scientific">Dendrothele bispora (strain CBS 962.96)</name>
    <dbReference type="NCBI Taxonomy" id="1314807"/>
    <lineage>
        <taxon>Eukaryota</taxon>
        <taxon>Fungi</taxon>
        <taxon>Dikarya</taxon>
        <taxon>Basidiomycota</taxon>
        <taxon>Agaricomycotina</taxon>
        <taxon>Agaricomycetes</taxon>
        <taxon>Agaricomycetidae</taxon>
        <taxon>Agaricales</taxon>
        <taxon>Agaricales incertae sedis</taxon>
        <taxon>Dendrothele</taxon>
    </lineage>
</organism>
<dbReference type="OrthoDB" id="3226582at2759"/>
<keyword evidence="1" id="KW-1133">Transmembrane helix</keyword>
<name>A0A4S8MEY5_DENBC</name>
<accession>A0A4S8MEY5</accession>
<keyword evidence="1" id="KW-0812">Transmembrane</keyword>
<feature type="transmembrane region" description="Helical" evidence="1">
    <location>
        <begin position="114"/>
        <end position="141"/>
    </location>
</feature>
<feature type="transmembrane region" description="Helical" evidence="1">
    <location>
        <begin position="50"/>
        <end position="72"/>
    </location>
</feature>
<feature type="transmembrane region" description="Helical" evidence="1">
    <location>
        <begin position="15"/>
        <end position="38"/>
    </location>
</feature>
<reference evidence="2 3" key="1">
    <citation type="journal article" date="2019" name="Nat. Ecol. Evol.">
        <title>Megaphylogeny resolves global patterns of mushroom evolution.</title>
        <authorList>
            <person name="Varga T."/>
            <person name="Krizsan K."/>
            <person name="Foldi C."/>
            <person name="Dima B."/>
            <person name="Sanchez-Garcia M."/>
            <person name="Sanchez-Ramirez S."/>
            <person name="Szollosi G.J."/>
            <person name="Szarkandi J.G."/>
            <person name="Papp V."/>
            <person name="Albert L."/>
            <person name="Andreopoulos W."/>
            <person name="Angelini C."/>
            <person name="Antonin V."/>
            <person name="Barry K.W."/>
            <person name="Bougher N.L."/>
            <person name="Buchanan P."/>
            <person name="Buyck B."/>
            <person name="Bense V."/>
            <person name="Catcheside P."/>
            <person name="Chovatia M."/>
            <person name="Cooper J."/>
            <person name="Damon W."/>
            <person name="Desjardin D."/>
            <person name="Finy P."/>
            <person name="Geml J."/>
            <person name="Haridas S."/>
            <person name="Hughes K."/>
            <person name="Justo A."/>
            <person name="Karasinski D."/>
            <person name="Kautmanova I."/>
            <person name="Kiss B."/>
            <person name="Kocsube S."/>
            <person name="Kotiranta H."/>
            <person name="LaButti K.M."/>
            <person name="Lechner B.E."/>
            <person name="Liimatainen K."/>
            <person name="Lipzen A."/>
            <person name="Lukacs Z."/>
            <person name="Mihaltcheva S."/>
            <person name="Morgado L.N."/>
            <person name="Niskanen T."/>
            <person name="Noordeloos M.E."/>
            <person name="Ohm R.A."/>
            <person name="Ortiz-Santana B."/>
            <person name="Ovrebo C."/>
            <person name="Racz N."/>
            <person name="Riley R."/>
            <person name="Savchenko A."/>
            <person name="Shiryaev A."/>
            <person name="Soop K."/>
            <person name="Spirin V."/>
            <person name="Szebenyi C."/>
            <person name="Tomsovsky M."/>
            <person name="Tulloss R.E."/>
            <person name="Uehling J."/>
            <person name="Grigoriev I.V."/>
            <person name="Vagvolgyi C."/>
            <person name="Papp T."/>
            <person name="Martin F.M."/>
            <person name="Miettinen O."/>
            <person name="Hibbett D.S."/>
            <person name="Nagy L.G."/>
        </authorList>
    </citation>
    <scope>NUCLEOTIDE SEQUENCE [LARGE SCALE GENOMIC DNA]</scope>
    <source>
        <strain evidence="2 3">CBS 962.96</strain>
    </source>
</reference>